<organism evidence="3 4">
    <name type="scientific">Roseibacillus persicicus</name>
    <dbReference type="NCBI Taxonomy" id="454148"/>
    <lineage>
        <taxon>Bacteria</taxon>
        <taxon>Pseudomonadati</taxon>
        <taxon>Verrucomicrobiota</taxon>
        <taxon>Verrucomicrobiia</taxon>
        <taxon>Verrucomicrobiales</taxon>
        <taxon>Verrucomicrobiaceae</taxon>
        <taxon>Roseibacillus</taxon>
    </lineage>
</organism>
<dbReference type="GO" id="GO:0016020">
    <property type="term" value="C:membrane"/>
    <property type="evidence" value="ECO:0007669"/>
    <property type="project" value="TreeGrafter"/>
</dbReference>
<dbReference type="InterPro" id="IPR002656">
    <property type="entry name" value="Acyl_transf_3_dom"/>
</dbReference>
<keyword evidence="4" id="KW-1185">Reference proteome</keyword>
<feature type="transmembrane region" description="Helical" evidence="1">
    <location>
        <begin position="283"/>
        <end position="301"/>
    </location>
</feature>
<name>A0A918WN69_9BACT</name>
<keyword evidence="1" id="KW-0812">Transmembrane</keyword>
<sequence>MKTYYHSLDGLRALAVGVVLIAHAGSPFPRSGSVGVEIFFVLSGFLITGILSREFQESGAVSRKNFYIRRLLRLTPALLLAVALFAVLFSLTHHYFPTREVAIALTYTANWAEALWNLDLGAMAHCWTLATEEQFYFLWPFVIVALEKTIKTTKGKALALTTIALALAGYRAAVVGSYSPARIYFGLDTHMDGLVMGSALAYFAAILRTSEKSRSTSYHILSWIVVPVSLFVLLALMYLFKWDSTGLHQYGFFLAALSSVAIILDLTLSPFSLIQKPLSLPPLVYLGKISYGLYLFHYPLYHFITEVMPDASFLVKAPLKIGLSILVAALSFHLVEVKFLTLKKHFAKGKNATE</sequence>
<proteinExistence type="predicted"/>
<feature type="transmembrane region" description="Helical" evidence="1">
    <location>
        <begin position="158"/>
        <end position="178"/>
    </location>
</feature>
<feature type="transmembrane region" description="Helical" evidence="1">
    <location>
        <begin position="71"/>
        <end position="91"/>
    </location>
</feature>
<dbReference type="InterPro" id="IPR050879">
    <property type="entry name" value="Acyltransferase_3"/>
</dbReference>
<feature type="domain" description="Acyltransferase 3" evidence="2">
    <location>
        <begin position="6"/>
        <end position="330"/>
    </location>
</feature>
<feature type="transmembrane region" description="Helical" evidence="1">
    <location>
        <begin position="34"/>
        <end position="51"/>
    </location>
</feature>
<dbReference type="EMBL" id="BMXI01000011">
    <property type="protein sequence ID" value="GHC58770.1"/>
    <property type="molecule type" value="Genomic_DNA"/>
</dbReference>
<feature type="transmembrane region" description="Helical" evidence="1">
    <location>
        <begin position="190"/>
        <end position="208"/>
    </location>
</feature>
<feature type="transmembrane region" description="Helical" evidence="1">
    <location>
        <begin position="122"/>
        <end position="146"/>
    </location>
</feature>
<keyword evidence="1" id="KW-0472">Membrane</keyword>
<dbReference type="Proteomes" id="UP000644507">
    <property type="component" value="Unassembled WGS sequence"/>
</dbReference>
<dbReference type="RefSeq" id="WP_189570841.1">
    <property type="nucleotide sequence ID" value="NZ_BMXI01000011.1"/>
</dbReference>
<dbReference type="PANTHER" id="PTHR23028">
    <property type="entry name" value="ACETYLTRANSFERASE"/>
    <property type="match status" value="1"/>
</dbReference>
<feature type="transmembrane region" description="Helical" evidence="1">
    <location>
        <begin position="252"/>
        <end position="271"/>
    </location>
</feature>
<dbReference type="GO" id="GO:0016747">
    <property type="term" value="F:acyltransferase activity, transferring groups other than amino-acyl groups"/>
    <property type="evidence" value="ECO:0007669"/>
    <property type="project" value="InterPro"/>
</dbReference>
<evidence type="ECO:0000313" key="3">
    <source>
        <dbReference type="EMBL" id="GHC58770.1"/>
    </source>
</evidence>
<accession>A0A918WN69</accession>
<evidence type="ECO:0000259" key="2">
    <source>
        <dbReference type="Pfam" id="PF01757"/>
    </source>
</evidence>
<dbReference type="PANTHER" id="PTHR23028:SF53">
    <property type="entry name" value="ACYL_TRANSF_3 DOMAIN-CONTAINING PROTEIN"/>
    <property type="match status" value="1"/>
</dbReference>
<gene>
    <name evidence="3" type="ORF">GCM10007100_27300</name>
</gene>
<dbReference type="AlphaFoldDB" id="A0A918WN69"/>
<dbReference type="GO" id="GO:0009103">
    <property type="term" value="P:lipopolysaccharide biosynthetic process"/>
    <property type="evidence" value="ECO:0007669"/>
    <property type="project" value="TreeGrafter"/>
</dbReference>
<comment type="caution">
    <text evidence="3">The sequence shown here is derived from an EMBL/GenBank/DDBJ whole genome shotgun (WGS) entry which is preliminary data.</text>
</comment>
<feature type="transmembrane region" description="Helical" evidence="1">
    <location>
        <begin position="220"/>
        <end position="240"/>
    </location>
</feature>
<reference evidence="3" key="1">
    <citation type="journal article" date="2014" name="Int. J. Syst. Evol. Microbiol.">
        <title>Complete genome sequence of Corynebacterium casei LMG S-19264T (=DSM 44701T), isolated from a smear-ripened cheese.</title>
        <authorList>
            <consortium name="US DOE Joint Genome Institute (JGI-PGF)"/>
            <person name="Walter F."/>
            <person name="Albersmeier A."/>
            <person name="Kalinowski J."/>
            <person name="Ruckert C."/>
        </authorList>
    </citation>
    <scope>NUCLEOTIDE SEQUENCE</scope>
    <source>
        <strain evidence="3">KCTC 12988</strain>
    </source>
</reference>
<feature type="transmembrane region" description="Helical" evidence="1">
    <location>
        <begin position="321"/>
        <end position="340"/>
    </location>
</feature>
<reference evidence="3" key="2">
    <citation type="submission" date="2020-09" db="EMBL/GenBank/DDBJ databases">
        <authorList>
            <person name="Sun Q."/>
            <person name="Kim S."/>
        </authorList>
    </citation>
    <scope>NUCLEOTIDE SEQUENCE</scope>
    <source>
        <strain evidence="3">KCTC 12988</strain>
    </source>
</reference>
<dbReference type="Pfam" id="PF01757">
    <property type="entry name" value="Acyl_transf_3"/>
    <property type="match status" value="1"/>
</dbReference>
<protein>
    <recommendedName>
        <fullName evidence="2">Acyltransferase 3 domain-containing protein</fullName>
    </recommendedName>
</protein>
<keyword evidence="1" id="KW-1133">Transmembrane helix</keyword>
<evidence type="ECO:0000313" key="4">
    <source>
        <dbReference type="Proteomes" id="UP000644507"/>
    </source>
</evidence>
<evidence type="ECO:0000256" key="1">
    <source>
        <dbReference type="SAM" id="Phobius"/>
    </source>
</evidence>